<evidence type="ECO:0000313" key="3">
    <source>
        <dbReference type="Proteomes" id="UP001153636"/>
    </source>
</evidence>
<name>A0A9P0DA31_9CUCU</name>
<sequence>MEMTSLSEEDKAFLRSQREDQISSSMTGVDKVVVSKIRTKCLKKDKNDLYKNKHYRAIAQMNKTVILDDVSSSSSSAPSDDEDECLPPAKKKLLLSPRLKLLDQTLTSTWDRE</sequence>
<dbReference type="AlphaFoldDB" id="A0A9P0DA31"/>
<gene>
    <name evidence="2" type="ORF">PSYICH_LOCUS14206</name>
</gene>
<organism evidence="2 3">
    <name type="scientific">Psylliodes chrysocephalus</name>
    <dbReference type="NCBI Taxonomy" id="3402493"/>
    <lineage>
        <taxon>Eukaryota</taxon>
        <taxon>Metazoa</taxon>
        <taxon>Ecdysozoa</taxon>
        <taxon>Arthropoda</taxon>
        <taxon>Hexapoda</taxon>
        <taxon>Insecta</taxon>
        <taxon>Pterygota</taxon>
        <taxon>Neoptera</taxon>
        <taxon>Endopterygota</taxon>
        <taxon>Coleoptera</taxon>
        <taxon>Polyphaga</taxon>
        <taxon>Cucujiformia</taxon>
        <taxon>Chrysomeloidea</taxon>
        <taxon>Chrysomelidae</taxon>
        <taxon>Galerucinae</taxon>
        <taxon>Alticini</taxon>
        <taxon>Psylliodes</taxon>
    </lineage>
</organism>
<dbReference type="EMBL" id="OV651820">
    <property type="protein sequence ID" value="CAH1114629.1"/>
    <property type="molecule type" value="Genomic_DNA"/>
</dbReference>
<reference evidence="2" key="1">
    <citation type="submission" date="2022-01" db="EMBL/GenBank/DDBJ databases">
        <authorList>
            <person name="King R."/>
        </authorList>
    </citation>
    <scope>NUCLEOTIDE SEQUENCE</scope>
</reference>
<feature type="region of interest" description="Disordered" evidence="1">
    <location>
        <begin position="69"/>
        <end position="89"/>
    </location>
</feature>
<evidence type="ECO:0000256" key="1">
    <source>
        <dbReference type="SAM" id="MobiDB-lite"/>
    </source>
</evidence>
<accession>A0A9P0DA31</accession>
<feature type="compositionally biased region" description="Basic and acidic residues" evidence="1">
    <location>
        <begin position="8"/>
        <end position="20"/>
    </location>
</feature>
<feature type="region of interest" description="Disordered" evidence="1">
    <location>
        <begin position="1"/>
        <end position="20"/>
    </location>
</feature>
<evidence type="ECO:0000313" key="2">
    <source>
        <dbReference type="EMBL" id="CAH1114629.1"/>
    </source>
</evidence>
<keyword evidence="3" id="KW-1185">Reference proteome</keyword>
<feature type="compositionally biased region" description="Low complexity" evidence="1">
    <location>
        <begin position="69"/>
        <end position="78"/>
    </location>
</feature>
<proteinExistence type="predicted"/>
<protein>
    <submittedName>
        <fullName evidence="2">Uncharacterized protein</fullName>
    </submittedName>
</protein>
<dbReference type="Proteomes" id="UP001153636">
    <property type="component" value="Chromosome 8"/>
</dbReference>